<dbReference type="Pfam" id="PF09741">
    <property type="entry name" value="DUF2045"/>
    <property type="match status" value="1"/>
</dbReference>
<organism evidence="1 2">
    <name type="scientific">Cinchona calisaya</name>
    <dbReference type="NCBI Taxonomy" id="153742"/>
    <lineage>
        <taxon>Eukaryota</taxon>
        <taxon>Viridiplantae</taxon>
        <taxon>Streptophyta</taxon>
        <taxon>Embryophyta</taxon>
        <taxon>Tracheophyta</taxon>
        <taxon>Spermatophyta</taxon>
        <taxon>Magnoliopsida</taxon>
        <taxon>eudicotyledons</taxon>
        <taxon>Gunneridae</taxon>
        <taxon>Pentapetalae</taxon>
        <taxon>asterids</taxon>
        <taxon>lamiids</taxon>
        <taxon>Gentianales</taxon>
        <taxon>Rubiaceae</taxon>
        <taxon>Cinchonoideae</taxon>
        <taxon>Cinchoneae</taxon>
        <taxon>Cinchona</taxon>
    </lineage>
</organism>
<dbReference type="PANTHER" id="PTHR21477:SF13">
    <property type="entry name" value="KIAA0930"/>
    <property type="match status" value="1"/>
</dbReference>
<dbReference type="AlphaFoldDB" id="A0ABD2YDD5"/>
<gene>
    <name evidence="1" type="ORF">ACH5RR_034884</name>
</gene>
<evidence type="ECO:0000313" key="2">
    <source>
        <dbReference type="Proteomes" id="UP001630127"/>
    </source>
</evidence>
<proteinExistence type="predicted"/>
<dbReference type="InterPro" id="IPR019141">
    <property type="entry name" value="DUF2045"/>
</dbReference>
<evidence type="ECO:0008006" key="3">
    <source>
        <dbReference type="Google" id="ProtNLM"/>
    </source>
</evidence>
<sequence length="387" mass="42969">MLRDGSQTPSRFELLSMVRKHSKLLGKMSVDEDASDVEIDSHFWHDIFDTYFIRGRESRGRQEDDMLFFVRKGSHGNGSSDSGEENSPFFVRRWAPKLDELVGENSVVVDWRRSFYLNLIAHTSFTVTVAICSNQVLRNYQSGQDKPLDPIYKVVKTVYASPSRINFHLDSRKEVETTAAYPEICFAVDDFDSTFDAVVLTDVDHCYCVILNANDGAAFPHENLLQYNSSRDDSSLDDTRAAKIKSSKITLFSGFVSYQMVRDAYDAGRTGFGSLLSLAHSPGKADRLYMKGPGGRGEVEVAVAGVVDQGKEELDHHSGRGFGIGKIVRRAASVASVAAKHAYAAASATRSSYEEMLPLKCCLMSISLPWEHIAHDLLFKGSPPVNL</sequence>
<protein>
    <recommendedName>
        <fullName evidence="3">Cw7 protein</fullName>
    </recommendedName>
</protein>
<accession>A0ABD2YDD5</accession>
<name>A0ABD2YDD5_9GENT</name>
<comment type="caution">
    <text evidence="1">The sequence shown here is derived from an EMBL/GenBank/DDBJ whole genome shotgun (WGS) entry which is preliminary data.</text>
</comment>
<evidence type="ECO:0000313" key="1">
    <source>
        <dbReference type="EMBL" id="KAL3505043.1"/>
    </source>
</evidence>
<dbReference type="PANTHER" id="PTHR21477">
    <property type="entry name" value="ZGC:172139"/>
    <property type="match status" value="1"/>
</dbReference>
<dbReference type="Proteomes" id="UP001630127">
    <property type="component" value="Unassembled WGS sequence"/>
</dbReference>
<keyword evidence="2" id="KW-1185">Reference proteome</keyword>
<dbReference type="EMBL" id="JBJUIK010000014">
    <property type="protein sequence ID" value="KAL3505043.1"/>
    <property type="molecule type" value="Genomic_DNA"/>
</dbReference>
<reference evidence="1 2" key="1">
    <citation type="submission" date="2024-11" db="EMBL/GenBank/DDBJ databases">
        <title>A near-complete genome assembly of Cinchona calisaya.</title>
        <authorList>
            <person name="Lian D.C."/>
            <person name="Zhao X.W."/>
            <person name="Wei L."/>
        </authorList>
    </citation>
    <scope>NUCLEOTIDE SEQUENCE [LARGE SCALE GENOMIC DNA]</scope>
    <source>
        <tissue evidence="1">Nenye</tissue>
    </source>
</reference>